<evidence type="ECO:0000313" key="4">
    <source>
        <dbReference type="EMBL" id="CAI9560941.1"/>
    </source>
</evidence>
<dbReference type="PANTHER" id="PTHR24170">
    <property type="entry name" value="ANKYRIN REPEAT DOMAIN-CONTAINING PROTEIN 27"/>
    <property type="match status" value="1"/>
</dbReference>
<dbReference type="PROSITE" id="PS50088">
    <property type="entry name" value="ANK_REPEAT"/>
    <property type="match status" value="8"/>
</dbReference>
<feature type="compositionally biased region" description="Low complexity" evidence="2">
    <location>
        <begin position="648"/>
        <end position="658"/>
    </location>
</feature>
<feature type="compositionally biased region" description="Polar residues" evidence="2">
    <location>
        <begin position="938"/>
        <end position="948"/>
    </location>
</feature>
<proteinExistence type="predicted"/>
<feature type="region of interest" description="Disordered" evidence="2">
    <location>
        <begin position="920"/>
        <end position="958"/>
    </location>
</feature>
<dbReference type="CDD" id="cd22885">
    <property type="entry name" value="ANKRD27_zf1"/>
    <property type="match status" value="1"/>
</dbReference>
<organism evidence="4 5">
    <name type="scientific">Staurois parvus</name>
    <dbReference type="NCBI Taxonomy" id="386267"/>
    <lineage>
        <taxon>Eukaryota</taxon>
        <taxon>Metazoa</taxon>
        <taxon>Chordata</taxon>
        <taxon>Craniata</taxon>
        <taxon>Vertebrata</taxon>
        <taxon>Euteleostomi</taxon>
        <taxon>Amphibia</taxon>
        <taxon>Batrachia</taxon>
        <taxon>Anura</taxon>
        <taxon>Neobatrachia</taxon>
        <taxon>Ranoidea</taxon>
        <taxon>Ranidae</taxon>
        <taxon>Staurois</taxon>
    </lineage>
</organism>
<dbReference type="SMART" id="SM00248">
    <property type="entry name" value="ANK"/>
    <property type="match status" value="8"/>
</dbReference>
<dbReference type="Pfam" id="PF00023">
    <property type="entry name" value="Ank"/>
    <property type="match status" value="2"/>
</dbReference>
<feature type="domain" description="VPS9" evidence="3">
    <location>
        <begin position="234"/>
        <end position="372"/>
    </location>
</feature>
<feature type="repeat" description="ANK" evidence="1">
    <location>
        <begin position="809"/>
        <end position="841"/>
    </location>
</feature>
<dbReference type="SUPFAM" id="SSF48403">
    <property type="entry name" value="Ankyrin repeat"/>
    <property type="match status" value="2"/>
</dbReference>
<gene>
    <name evidence="4" type="ORF">SPARVUS_LOCUS5360157</name>
</gene>
<feature type="region of interest" description="Disordered" evidence="2">
    <location>
        <begin position="1101"/>
        <end position="1120"/>
    </location>
</feature>
<dbReference type="InterPro" id="IPR036770">
    <property type="entry name" value="Ankyrin_rpt-contain_sf"/>
</dbReference>
<dbReference type="InterPro" id="IPR051248">
    <property type="entry name" value="UPF0507/Ank_repeat_27"/>
</dbReference>
<feature type="repeat" description="ANK" evidence="1">
    <location>
        <begin position="564"/>
        <end position="596"/>
    </location>
</feature>
<name>A0ABN9CP63_9NEOB</name>
<dbReference type="SUPFAM" id="SSF109993">
    <property type="entry name" value="VPS9 domain"/>
    <property type="match status" value="1"/>
</dbReference>
<dbReference type="InterPro" id="IPR002110">
    <property type="entry name" value="Ankyrin_rpt"/>
</dbReference>
<accession>A0ABN9CP63</accession>
<comment type="caution">
    <text evidence="4">The sequence shown here is derived from an EMBL/GenBank/DDBJ whole genome shotgun (WGS) entry which is preliminary data.</text>
</comment>
<feature type="repeat" description="ANK" evidence="1">
    <location>
        <begin position="528"/>
        <end position="560"/>
    </location>
</feature>
<dbReference type="PROSITE" id="PS50297">
    <property type="entry name" value="ANK_REP_REGION"/>
    <property type="match status" value="8"/>
</dbReference>
<dbReference type="SMART" id="SM00167">
    <property type="entry name" value="VPS9"/>
    <property type="match status" value="1"/>
</dbReference>
<dbReference type="Proteomes" id="UP001162483">
    <property type="component" value="Unassembled WGS sequence"/>
</dbReference>
<feature type="repeat" description="ANK" evidence="1">
    <location>
        <begin position="743"/>
        <end position="775"/>
    </location>
</feature>
<dbReference type="Pfam" id="PF02204">
    <property type="entry name" value="VPS9"/>
    <property type="match status" value="1"/>
</dbReference>
<evidence type="ECO:0000256" key="1">
    <source>
        <dbReference type="PROSITE-ProRule" id="PRU00023"/>
    </source>
</evidence>
<reference evidence="4" key="1">
    <citation type="submission" date="2023-05" db="EMBL/GenBank/DDBJ databases">
        <authorList>
            <person name="Stuckert A."/>
        </authorList>
    </citation>
    <scope>NUCLEOTIDE SEQUENCE</scope>
</reference>
<keyword evidence="5" id="KW-1185">Reference proteome</keyword>
<feature type="compositionally biased region" description="Polar residues" evidence="2">
    <location>
        <begin position="1027"/>
        <end position="1042"/>
    </location>
</feature>
<feature type="repeat" description="ANK" evidence="1">
    <location>
        <begin position="495"/>
        <end position="527"/>
    </location>
</feature>
<sequence length="1120" mass="123817">MAMYDEDILNNAFYLAIHKQRPDLIDKVAEVHGIVLVPCKGSITNSSFSSSYFESFILKPNEGAFLTEDGKEIVIQGTQVKLGTGFAFSLSIPILFEETFYNDKEESFSVLCIARSLEKEENPEQPSTAPSNTCTLKNIEDVKEFLGKHVERFDKNITSFRSAFKVHERKSLRHYIDSVNALYTKCLQHLLRDSHLRSIAKQEGQMNLMKQAVEMYVHHGIYDLIFKQVGTIEASEDAAFNKITRSLQDVQQRDIGVKTEFSINIPRAKRVLGQLNRCTSPQQKLICLKKVVHTIMQSPSQRVNMETMCADDLLSVLLYLLVKTEIPNWIANLSYIKNFRFCSTAKDELGYCLTSFEAAIEFTRQGNLSATAAESDGNDKSFLWQRLNLMSRVPSAPIDCLFKHIASGNREEVEKMLNQGDADEEAVQKMCHPLCSCDSCDKLASGKLNDTSIVTPLSRDDRGYTPLHIAAICGQYQFIDLLISKGGVVNATDYHGSTPLHLACQKGHQKIALLLLHYKASQDIQDNNGNTPLHLACTYGHEDCVKALVYCDGNVCRMDCVNEKGDTALHIAARWGYQGIIEVLLQNGASTMIPNRRKETPLQCALNSKILSIMETAHADNDRRPSNCESPICSPPQSADTISRDSSESSLSSLSTSAGQEDTKSRYKEVEKLLRAVSDGDLEMVRYLLEWVDDDFEDELEDSLLGKKEFCHPLCQCRTCGPVQKKLSKIPSNGLSVNVTSRDGFTPVHIACLHGNIVLLSLLLKHGAQVDAKNGNRAIPLHLACHKGHVEVVKILMEYSTGKNKKDMHGNTPLIYACMGDHLEIASMLLEHGASVDLCNVKGNTALHESVRRNHEGLVKLLLLYGAAVDTRNKRQYSSLDYAKENTKIKQLLLSALHSAVANIGSVASLEQSQHIRKKSANSSLSCSESPSSPGRSDVTQPKCTSTKKPIRRDKSMPNFDEDLLNQLSISRLEDSQGTSDIRGCIEFTESCKADELDLAVKAIKFIARRHSLNVACALDSEETTSDLSDTVTDISSPLSETFRQDSDDEVRNQELSDMKSLTGSEAAGDAPKVDDLECSGGPECCCVACTLALESSWSVVDSSSPCDGPDQEDCSGLNT</sequence>
<evidence type="ECO:0000313" key="5">
    <source>
        <dbReference type="Proteomes" id="UP001162483"/>
    </source>
</evidence>
<dbReference type="PANTHER" id="PTHR24170:SF2">
    <property type="entry name" value="ANKYRIN REPEAT DOMAIN-CONTAINING PROTEIN 27"/>
    <property type="match status" value="1"/>
</dbReference>
<feature type="repeat" description="ANK" evidence="1">
    <location>
        <begin position="462"/>
        <end position="494"/>
    </location>
</feature>
<dbReference type="EMBL" id="CATNWA010010990">
    <property type="protein sequence ID" value="CAI9560941.1"/>
    <property type="molecule type" value="Genomic_DNA"/>
</dbReference>
<dbReference type="InterPro" id="IPR037191">
    <property type="entry name" value="VPS9_dom_sf"/>
</dbReference>
<dbReference type="CDD" id="cd22886">
    <property type="entry name" value="ANKRD27_zf2"/>
    <property type="match status" value="1"/>
</dbReference>
<feature type="repeat" description="ANK" evidence="1">
    <location>
        <begin position="842"/>
        <end position="874"/>
    </location>
</feature>
<feature type="compositionally biased region" description="Low complexity" evidence="2">
    <location>
        <begin position="921"/>
        <end position="937"/>
    </location>
</feature>
<feature type="compositionally biased region" description="Basic and acidic residues" evidence="2">
    <location>
        <begin position="1043"/>
        <end position="1053"/>
    </location>
</feature>
<feature type="repeat" description="ANK" evidence="1">
    <location>
        <begin position="776"/>
        <end position="808"/>
    </location>
</feature>
<dbReference type="Gene3D" id="1.20.1050.80">
    <property type="entry name" value="VPS9 domain"/>
    <property type="match status" value="1"/>
</dbReference>
<feature type="region of interest" description="Disordered" evidence="2">
    <location>
        <begin position="1027"/>
        <end position="1053"/>
    </location>
</feature>
<keyword evidence="1" id="KW-0040">ANK repeat</keyword>
<dbReference type="Pfam" id="PF12796">
    <property type="entry name" value="Ank_2"/>
    <property type="match status" value="2"/>
</dbReference>
<dbReference type="PROSITE" id="PS51205">
    <property type="entry name" value="VPS9"/>
    <property type="match status" value="1"/>
</dbReference>
<evidence type="ECO:0000259" key="3">
    <source>
        <dbReference type="PROSITE" id="PS51205"/>
    </source>
</evidence>
<evidence type="ECO:0000256" key="2">
    <source>
        <dbReference type="SAM" id="MobiDB-lite"/>
    </source>
</evidence>
<dbReference type="Pfam" id="PF13857">
    <property type="entry name" value="Ank_5"/>
    <property type="match status" value="1"/>
</dbReference>
<dbReference type="PRINTS" id="PR01415">
    <property type="entry name" value="ANKYRIN"/>
</dbReference>
<feature type="region of interest" description="Disordered" evidence="2">
    <location>
        <begin position="621"/>
        <end position="665"/>
    </location>
</feature>
<dbReference type="InterPro" id="IPR003123">
    <property type="entry name" value="VPS9"/>
</dbReference>
<dbReference type="Gene3D" id="1.25.40.20">
    <property type="entry name" value="Ankyrin repeat-containing domain"/>
    <property type="match status" value="2"/>
</dbReference>
<protein>
    <recommendedName>
        <fullName evidence="3">VPS9 domain-containing protein</fullName>
    </recommendedName>
</protein>